<dbReference type="AlphaFoldDB" id="A0ABD0UFP4"/>
<comment type="caution">
    <text evidence="1">The sequence shown here is derived from an EMBL/GenBank/DDBJ whole genome shotgun (WGS) entry which is preliminary data.</text>
</comment>
<dbReference type="Proteomes" id="UP001552299">
    <property type="component" value="Unassembled WGS sequence"/>
</dbReference>
<accession>A0ABD0UFP4</accession>
<evidence type="ECO:0000313" key="2">
    <source>
        <dbReference type="Proteomes" id="UP001552299"/>
    </source>
</evidence>
<dbReference type="EMBL" id="JANQDX010000015">
    <property type="protein sequence ID" value="KAL0911484.1"/>
    <property type="molecule type" value="Genomic_DNA"/>
</dbReference>
<protein>
    <submittedName>
        <fullName evidence="1">Uncharacterized protein</fullName>
    </submittedName>
</protein>
<reference evidence="1 2" key="1">
    <citation type="journal article" date="2024" name="Plant Biotechnol. J.">
        <title>Dendrobium thyrsiflorum genome and its molecular insights into genes involved in important horticultural traits.</title>
        <authorList>
            <person name="Chen B."/>
            <person name="Wang J.Y."/>
            <person name="Zheng P.J."/>
            <person name="Li K.L."/>
            <person name="Liang Y.M."/>
            <person name="Chen X.F."/>
            <person name="Zhang C."/>
            <person name="Zhao X."/>
            <person name="He X."/>
            <person name="Zhang G.Q."/>
            <person name="Liu Z.J."/>
            <person name="Xu Q."/>
        </authorList>
    </citation>
    <scope>NUCLEOTIDE SEQUENCE [LARGE SCALE GENOMIC DNA]</scope>
    <source>
        <strain evidence="1">GZMU011</strain>
    </source>
</reference>
<name>A0ABD0UFP4_DENTH</name>
<proteinExistence type="predicted"/>
<sequence>MHFDTCSRIRRLLTRVVSSETSVSILEVLSRCLLKATALLSNLSCVSSAASRRLVTLSSNSGRVTLVRRTERSLSRRIWYSSARHSDSQKTNSVVLTPKLASTPRSLSAVGTNSIQDAGDLGSMLEIRSFKSAPVWLHLSALLESGRNGTWQEISEAYSNPSSAAQKKK</sequence>
<evidence type="ECO:0000313" key="1">
    <source>
        <dbReference type="EMBL" id="KAL0911484.1"/>
    </source>
</evidence>
<gene>
    <name evidence="1" type="ORF">M5K25_019628</name>
</gene>
<organism evidence="1 2">
    <name type="scientific">Dendrobium thyrsiflorum</name>
    <name type="common">Pinecone-like raceme dendrobium</name>
    <name type="synonym">Orchid</name>
    <dbReference type="NCBI Taxonomy" id="117978"/>
    <lineage>
        <taxon>Eukaryota</taxon>
        <taxon>Viridiplantae</taxon>
        <taxon>Streptophyta</taxon>
        <taxon>Embryophyta</taxon>
        <taxon>Tracheophyta</taxon>
        <taxon>Spermatophyta</taxon>
        <taxon>Magnoliopsida</taxon>
        <taxon>Liliopsida</taxon>
        <taxon>Asparagales</taxon>
        <taxon>Orchidaceae</taxon>
        <taxon>Epidendroideae</taxon>
        <taxon>Malaxideae</taxon>
        <taxon>Dendrobiinae</taxon>
        <taxon>Dendrobium</taxon>
    </lineage>
</organism>
<keyword evidence="2" id="KW-1185">Reference proteome</keyword>